<gene>
    <name evidence="2" type="ORF">HNP65_000960</name>
</gene>
<name>A0A841GG14_9BACT</name>
<keyword evidence="3" id="KW-1185">Reference proteome</keyword>
<evidence type="ECO:0000313" key="3">
    <source>
        <dbReference type="Proteomes" id="UP000555828"/>
    </source>
</evidence>
<evidence type="ECO:0000256" key="1">
    <source>
        <dbReference type="SAM" id="Phobius"/>
    </source>
</evidence>
<dbReference type="InterPro" id="IPR021737">
    <property type="entry name" value="Phage_phiKZ_Orf197"/>
</dbReference>
<organism evidence="2 3">
    <name type="scientific">Thermosipho japonicus</name>
    <dbReference type="NCBI Taxonomy" id="90323"/>
    <lineage>
        <taxon>Bacteria</taxon>
        <taxon>Thermotogati</taxon>
        <taxon>Thermotogota</taxon>
        <taxon>Thermotogae</taxon>
        <taxon>Thermotogales</taxon>
        <taxon>Fervidobacteriaceae</taxon>
        <taxon>Thermosipho</taxon>
    </lineage>
</organism>
<feature type="transmembrane region" description="Helical" evidence="1">
    <location>
        <begin position="31"/>
        <end position="51"/>
    </location>
</feature>
<reference evidence="2 3" key="1">
    <citation type="submission" date="2020-08" db="EMBL/GenBank/DDBJ databases">
        <title>Genomic Encyclopedia of Type Strains, Phase IV (KMG-IV): sequencing the most valuable type-strain genomes for metagenomic binning, comparative biology and taxonomic classification.</title>
        <authorList>
            <person name="Goeker M."/>
        </authorList>
    </citation>
    <scope>NUCLEOTIDE SEQUENCE [LARGE SCALE GENOMIC DNA]</scope>
    <source>
        <strain evidence="2 3">DSM 13481</strain>
    </source>
</reference>
<feature type="transmembrane region" description="Helical" evidence="1">
    <location>
        <begin position="192"/>
        <end position="209"/>
    </location>
</feature>
<dbReference type="EMBL" id="JACHEX010000002">
    <property type="protein sequence ID" value="MBB6062522.1"/>
    <property type="molecule type" value="Genomic_DNA"/>
</dbReference>
<feature type="transmembrane region" description="Helical" evidence="1">
    <location>
        <begin position="122"/>
        <end position="141"/>
    </location>
</feature>
<sequence>MDRFIHLFLGHLVGDYVLQNKFIASRKQKNLKVLLMHIILIFFSQVAFFAGKDFSVNSLYIISFVTLAHFFIDFFKYKNNNKPFFKSPKYYLIDQLMHIFTLFLASIFSTQTFFYIPDKLAVILISAIFNAYFLGIYTFILKNNVREYKRDIVGYIVRGLCPVFYIFGPIVYSVYTLLTGFFSLYFLKSYQVISWALSIISTIIFLEVLL</sequence>
<dbReference type="Pfam" id="PF11750">
    <property type="entry name" value="DUF3307"/>
    <property type="match status" value="1"/>
</dbReference>
<keyword evidence="1" id="KW-0472">Membrane</keyword>
<keyword evidence="1" id="KW-1133">Transmembrane helix</keyword>
<dbReference type="RefSeq" id="WP_184619188.1">
    <property type="nucleotide sequence ID" value="NZ_JACHEX010000002.1"/>
</dbReference>
<feature type="transmembrane region" description="Helical" evidence="1">
    <location>
        <begin position="57"/>
        <end position="75"/>
    </location>
</feature>
<accession>A0A841GG14</accession>
<dbReference type="Proteomes" id="UP000555828">
    <property type="component" value="Unassembled WGS sequence"/>
</dbReference>
<keyword evidence="1" id="KW-0812">Transmembrane</keyword>
<comment type="caution">
    <text evidence="2">The sequence shown here is derived from an EMBL/GenBank/DDBJ whole genome shotgun (WGS) entry which is preliminary data.</text>
</comment>
<feature type="transmembrane region" description="Helical" evidence="1">
    <location>
        <begin position="96"/>
        <end position="116"/>
    </location>
</feature>
<evidence type="ECO:0000313" key="2">
    <source>
        <dbReference type="EMBL" id="MBB6062522.1"/>
    </source>
</evidence>
<dbReference type="AlphaFoldDB" id="A0A841GG14"/>
<feature type="transmembrane region" description="Helical" evidence="1">
    <location>
        <begin position="162"/>
        <end position="186"/>
    </location>
</feature>
<protein>
    <recommendedName>
        <fullName evidence="4">DUF3307 domain-containing protein</fullName>
    </recommendedName>
</protein>
<evidence type="ECO:0008006" key="4">
    <source>
        <dbReference type="Google" id="ProtNLM"/>
    </source>
</evidence>
<proteinExistence type="predicted"/>